<dbReference type="GO" id="GO:0005886">
    <property type="term" value="C:plasma membrane"/>
    <property type="evidence" value="ECO:0007669"/>
    <property type="project" value="UniProtKB-SubCell"/>
</dbReference>
<organism evidence="7">
    <name type="scientific">marine metagenome</name>
    <dbReference type="NCBI Taxonomy" id="408172"/>
    <lineage>
        <taxon>unclassified sequences</taxon>
        <taxon>metagenomes</taxon>
        <taxon>ecological metagenomes</taxon>
    </lineage>
</organism>
<feature type="transmembrane region" description="Helical" evidence="6">
    <location>
        <begin position="293"/>
        <end position="309"/>
    </location>
</feature>
<feature type="transmembrane region" description="Helical" evidence="6">
    <location>
        <begin position="91"/>
        <end position="113"/>
    </location>
</feature>
<keyword evidence="3 6" id="KW-0812">Transmembrane</keyword>
<feature type="transmembrane region" description="Helical" evidence="6">
    <location>
        <begin position="41"/>
        <end position="61"/>
    </location>
</feature>
<dbReference type="Pfam" id="PF02653">
    <property type="entry name" value="BPD_transp_2"/>
    <property type="match status" value="1"/>
</dbReference>
<feature type="transmembrane region" description="Helical" evidence="6">
    <location>
        <begin position="264"/>
        <end position="281"/>
    </location>
</feature>
<evidence type="ECO:0000256" key="1">
    <source>
        <dbReference type="ARBA" id="ARBA00004651"/>
    </source>
</evidence>
<proteinExistence type="predicted"/>
<keyword evidence="2" id="KW-1003">Cell membrane</keyword>
<dbReference type="InterPro" id="IPR001851">
    <property type="entry name" value="ABC_transp_permease"/>
</dbReference>
<reference evidence="7" key="1">
    <citation type="submission" date="2018-05" db="EMBL/GenBank/DDBJ databases">
        <authorList>
            <person name="Lanie J.A."/>
            <person name="Ng W.-L."/>
            <person name="Kazmierczak K.M."/>
            <person name="Andrzejewski T.M."/>
            <person name="Davidsen T.M."/>
            <person name="Wayne K.J."/>
            <person name="Tettelin H."/>
            <person name="Glass J.I."/>
            <person name="Rusch D."/>
            <person name="Podicherti R."/>
            <person name="Tsui H.-C.T."/>
            <person name="Winkler M.E."/>
        </authorList>
    </citation>
    <scope>NUCLEOTIDE SEQUENCE</scope>
</reference>
<keyword evidence="4 6" id="KW-1133">Transmembrane helix</keyword>
<dbReference type="EMBL" id="UINC01003040">
    <property type="protein sequence ID" value="SVA02787.1"/>
    <property type="molecule type" value="Genomic_DNA"/>
</dbReference>
<name>A0A381SKD0_9ZZZZ</name>
<protein>
    <submittedName>
        <fullName evidence="7">Uncharacterized protein</fullName>
    </submittedName>
</protein>
<feature type="transmembrane region" description="Helical" evidence="6">
    <location>
        <begin position="12"/>
        <end position="34"/>
    </location>
</feature>
<dbReference type="GO" id="GO:0022857">
    <property type="term" value="F:transmembrane transporter activity"/>
    <property type="evidence" value="ECO:0007669"/>
    <property type="project" value="InterPro"/>
</dbReference>
<feature type="transmembrane region" description="Helical" evidence="6">
    <location>
        <begin position="157"/>
        <end position="179"/>
    </location>
</feature>
<accession>A0A381SKD0</accession>
<gene>
    <name evidence="7" type="ORF">METZ01_LOCUS55641</name>
</gene>
<feature type="transmembrane region" description="Helical" evidence="6">
    <location>
        <begin position="238"/>
        <end position="258"/>
    </location>
</feature>
<evidence type="ECO:0000256" key="4">
    <source>
        <dbReference type="ARBA" id="ARBA00022989"/>
    </source>
</evidence>
<feature type="transmembrane region" description="Helical" evidence="6">
    <location>
        <begin position="207"/>
        <end position="226"/>
    </location>
</feature>
<dbReference type="PANTHER" id="PTHR32196">
    <property type="entry name" value="ABC TRANSPORTER PERMEASE PROTEIN YPHD-RELATED-RELATED"/>
    <property type="match status" value="1"/>
</dbReference>
<comment type="subcellular location">
    <subcellularLocation>
        <location evidence="1">Cell membrane</location>
        <topology evidence="1">Multi-pass membrane protein</topology>
    </subcellularLocation>
</comment>
<evidence type="ECO:0000256" key="6">
    <source>
        <dbReference type="SAM" id="Phobius"/>
    </source>
</evidence>
<dbReference type="AlphaFoldDB" id="A0A381SKD0"/>
<evidence type="ECO:0000256" key="3">
    <source>
        <dbReference type="ARBA" id="ARBA00022692"/>
    </source>
</evidence>
<keyword evidence="5 6" id="KW-0472">Membrane</keyword>
<evidence type="ECO:0000256" key="5">
    <source>
        <dbReference type="ARBA" id="ARBA00023136"/>
    </source>
</evidence>
<evidence type="ECO:0000256" key="2">
    <source>
        <dbReference type="ARBA" id="ARBA00022475"/>
    </source>
</evidence>
<dbReference type="CDD" id="cd06579">
    <property type="entry name" value="TM_PBP1_transp_AraH_like"/>
    <property type="match status" value="1"/>
</dbReference>
<sequence length="314" mass="33387">MGFSKLNNLGSNINLLILFFILCVCAMSISPAFFDFDNIQNIIRTVMVLGIIAFGMTMVMILGEIDLSVGSIAAFSCAFGGMFVESGSSLFVIFLTLFAGLFVGFLNGVGVAIIKVPSLIMTLGTMAIIRNVGYVMTSGQAAYPTKLEIYMSTARGYVGLIPIPVIIFIIVALVSLVLVRFSTIGKSFYVIGSNSKATLFSGINNNLLKIIAFSLCGLCCALAGLIQSARLGQIDPHMGIGWELTVIAIVILGGASLYGGKGSIEGTIIATLIIGVINNLLNLLGMSNHSQEVVIALIIVTMVLLHNLREKRWG</sequence>
<feature type="transmembrane region" description="Helical" evidence="6">
    <location>
        <begin position="119"/>
        <end position="136"/>
    </location>
</feature>
<evidence type="ECO:0000313" key="7">
    <source>
        <dbReference type="EMBL" id="SVA02787.1"/>
    </source>
</evidence>